<dbReference type="CDD" id="cd01285">
    <property type="entry name" value="nucleoside_deaminase"/>
    <property type="match status" value="1"/>
</dbReference>
<organism evidence="2 3">
    <name type="scientific">Leptospira kobayashii</name>
    <dbReference type="NCBI Taxonomy" id="1917830"/>
    <lineage>
        <taxon>Bacteria</taxon>
        <taxon>Pseudomonadati</taxon>
        <taxon>Spirochaetota</taxon>
        <taxon>Spirochaetia</taxon>
        <taxon>Leptospirales</taxon>
        <taxon>Leptospiraceae</taxon>
        <taxon>Leptospira</taxon>
    </lineage>
</organism>
<protein>
    <recommendedName>
        <fullName evidence="1">CMP/dCMP-type deaminase domain-containing protein</fullName>
    </recommendedName>
</protein>
<dbReference type="RefSeq" id="WP_109021678.1">
    <property type="nucleotide sequence ID" value="NZ_AP025028.1"/>
</dbReference>
<feature type="domain" description="CMP/dCMP-type deaminase" evidence="1">
    <location>
        <begin position="5"/>
        <end position="116"/>
    </location>
</feature>
<dbReference type="PANTHER" id="PTHR11079">
    <property type="entry name" value="CYTOSINE DEAMINASE FAMILY MEMBER"/>
    <property type="match status" value="1"/>
</dbReference>
<dbReference type="PROSITE" id="PS51747">
    <property type="entry name" value="CYT_DCMP_DEAMINASES_2"/>
    <property type="match status" value="1"/>
</dbReference>
<proteinExistence type="predicted"/>
<evidence type="ECO:0000313" key="2">
    <source>
        <dbReference type="EMBL" id="BDA80658.1"/>
    </source>
</evidence>
<evidence type="ECO:0000259" key="1">
    <source>
        <dbReference type="PROSITE" id="PS51747"/>
    </source>
</evidence>
<dbReference type="Gene3D" id="3.40.140.10">
    <property type="entry name" value="Cytidine Deaminase, domain 2"/>
    <property type="match status" value="1"/>
</dbReference>
<dbReference type="PANTHER" id="PTHR11079:SF202">
    <property type="entry name" value="TRNA-SPECIFIC ADENOSINE DEAMINASE"/>
    <property type="match status" value="1"/>
</dbReference>
<dbReference type="EMBL" id="AP025028">
    <property type="protein sequence ID" value="BDA80658.1"/>
    <property type="molecule type" value="Genomic_DNA"/>
</dbReference>
<gene>
    <name evidence="2" type="ORF">LPTSP3_g35880</name>
</gene>
<keyword evidence="3" id="KW-1185">Reference proteome</keyword>
<dbReference type="Pfam" id="PF00383">
    <property type="entry name" value="dCMP_cyt_deam_1"/>
    <property type="match status" value="1"/>
</dbReference>
<name>A0ABN6KM94_9LEPT</name>
<accession>A0ABN6KM94</accession>
<dbReference type="InterPro" id="IPR002125">
    <property type="entry name" value="CMP_dCMP_dom"/>
</dbReference>
<dbReference type="InterPro" id="IPR016193">
    <property type="entry name" value="Cytidine_deaminase-like"/>
</dbReference>
<sequence length="150" mass="17347">MGARVFFDSFLHRWFEIRKNFPNEIPSFTQIYSETNNEVISESFNHVESERNATLHSEIIAIEAAVKKLNEKYLTDAVLITALEPCLQCAGAILRVKLPKVYYLLPAKPGEGISSYSTESIYLLNHFPTIRLIENSAIKNEFREFFKEKR</sequence>
<evidence type="ECO:0000313" key="3">
    <source>
        <dbReference type="Proteomes" id="UP000245263"/>
    </source>
</evidence>
<dbReference type="SUPFAM" id="SSF53927">
    <property type="entry name" value="Cytidine deaminase-like"/>
    <property type="match status" value="1"/>
</dbReference>
<dbReference type="Proteomes" id="UP000245263">
    <property type="component" value="Chromosome 1"/>
</dbReference>
<reference evidence="2 3" key="1">
    <citation type="submission" date="2021-08" db="EMBL/GenBank/DDBJ databases">
        <title>Complete genome sequence of Leptospira kobayashii strain E30.</title>
        <authorList>
            <person name="Nakao R."/>
            <person name="Nakamura S."/>
            <person name="Masuzawa T."/>
            <person name="Koizumi N."/>
        </authorList>
    </citation>
    <scope>NUCLEOTIDE SEQUENCE [LARGE SCALE GENOMIC DNA]</scope>
    <source>
        <strain evidence="2 3">E30</strain>
    </source>
</reference>